<dbReference type="Gene3D" id="3.40.1090.10">
    <property type="entry name" value="Cytosolic phospholipase A2 catalytic domain"/>
    <property type="match status" value="1"/>
</dbReference>
<protein>
    <submittedName>
        <fullName evidence="4">Acylesterase/phospholipase RssA</fullName>
    </submittedName>
</protein>
<feature type="transmembrane region" description="Helical" evidence="2">
    <location>
        <begin position="346"/>
        <end position="363"/>
    </location>
</feature>
<keyword evidence="5" id="KW-1185">Reference proteome</keyword>
<keyword evidence="2" id="KW-1133">Transmembrane helix</keyword>
<evidence type="ECO:0000259" key="3">
    <source>
        <dbReference type="Pfam" id="PF01734"/>
    </source>
</evidence>
<name>A0ABX0USH7_9BACT</name>
<keyword evidence="2" id="KW-0472">Membrane</keyword>
<dbReference type="SUPFAM" id="SSF52151">
    <property type="entry name" value="FabD/lysophospholipase-like"/>
    <property type="match status" value="1"/>
</dbReference>
<evidence type="ECO:0000313" key="4">
    <source>
        <dbReference type="EMBL" id="NIJ54595.1"/>
    </source>
</evidence>
<evidence type="ECO:0000313" key="5">
    <source>
        <dbReference type="Proteomes" id="UP001179181"/>
    </source>
</evidence>
<proteinExistence type="predicted"/>
<dbReference type="Proteomes" id="UP001179181">
    <property type="component" value="Unassembled WGS sequence"/>
</dbReference>
<dbReference type="InterPro" id="IPR016035">
    <property type="entry name" value="Acyl_Trfase/lysoPLipase"/>
</dbReference>
<sequence>MKNIALAMSGGGFRAAAFSLGAIAYLNQLKSGDTSLLERVKFIGSTSGGSIANLAYAAGICSGTSFHEIYHLLLETLEGERVITKAFELLDNDGIWKNHPEKSRNLINAFSMAYNELIFPGQHLDILNSELKSTHIEEICVNSTELANGLSFRFQSQHPDESISKGKIGNSYIHFKTGTSEIFGKVRLSDMLAASSCFPGGFEPMLFPEDFTHAQLDAKTLTGAINYRENPFSTRDNPEDLFKDKDFKSNPKRFGLLDGGIADNQATDSILLANQRRVENKREPFDMILICDVTSYLMDAFTLPMQKKTFLNNFSVRFIQRFLFLLAGLFPITILGLVFYGWKPNLTLVLLPLLAAFSINLYSRFQAKAAKENVHQTKSTWGIIFFRYVKYFLKLRLGLISQMIEARLKSVFMITSDVYLRQIRAHYYSKLFSDDKFRNIVVTNAIYDLSLVKQNARNREEHSEKENGNTLAGRESLSGKTVLESSNKIIQVAEKARLVATTLWFDEHSRGNDEKAAVVATGQFTLCYNLIKHLIKVRERALLVPSVTEPVQNDSSKQVFDQDTTLLLEMLLKDWERFNEDPFWLYKQSFK</sequence>
<dbReference type="InterPro" id="IPR002641">
    <property type="entry name" value="PNPLA_dom"/>
</dbReference>
<reference evidence="4 5" key="1">
    <citation type="submission" date="2020-03" db="EMBL/GenBank/DDBJ databases">
        <title>Genomic Encyclopedia of Type Strains, Phase IV (KMG-IV): sequencing the most valuable type-strain genomes for metagenomic binning, comparative biology and taxonomic classification.</title>
        <authorList>
            <person name="Goeker M."/>
        </authorList>
    </citation>
    <scope>NUCLEOTIDE SEQUENCE [LARGE SCALE GENOMIC DNA]</scope>
    <source>
        <strain evidence="4 5">DSM 102865</strain>
    </source>
</reference>
<dbReference type="RefSeq" id="WP_167272978.1">
    <property type="nucleotide sequence ID" value="NZ_JAASQJ010000003.1"/>
</dbReference>
<feature type="domain" description="PNPLA" evidence="3">
    <location>
        <begin position="6"/>
        <end position="264"/>
    </location>
</feature>
<feature type="transmembrane region" description="Helical" evidence="2">
    <location>
        <begin position="322"/>
        <end position="340"/>
    </location>
</feature>
<comment type="caution">
    <text evidence="4">The sequence shown here is derived from an EMBL/GenBank/DDBJ whole genome shotgun (WGS) entry which is preliminary data.</text>
</comment>
<dbReference type="Pfam" id="PF01734">
    <property type="entry name" value="Patatin"/>
    <property type="match status" value="1"/>
</dbReference>
<dbReference type="EMBL" id="JAASQJ010000003">
    <property type="protein sequence ID" value="NIJ54595.1"/>
    <property type="molecule type" value="Genomic_DNA"/>
</dbReference>
<gene>
    <name evidence="4" type="ORF">FHS68_003777</name>
</gene>
<keyword evidence="2" id="KW-0812">Transmembrane</keyword>
<accession>A0ABX0USH7</accession>
<evidence type="ECO:0000256" key="1">
    <source>
        <dbReference type="ARBA" id="ARBA00023098"/>
    </source>
</evidence>
<keyword evidence="1" id="KW-0443">Lipid metabolism</keyword>
<evidence type="ECO:0000256" key="2">
    <source>
        <dbReference type="SAM" id="Phobius"/>
    </source>
</evidence>
<organism evidence="4 5">
    <name type="scientific">Dyadobacter arcticus</name>
    <dbReference type="NCBI Taxonomy" id="1078754"/>
    <lineage>
        <taxon>Bacteria</taxon>
        <taxon>Pseudomonadati</taxon>
        <taxon>Bacteroidota</taxon>
        <taxon>Cytophagia</taxon>
        <taxon>Cytophagales</taxon>
        <taxon>Spirosomataceae</taxon>
        <taxon>Dyadobacter</taxon>
    </lineage>
</organism>